<proteinExistence type="predicted"/>
<dbReference type="InterPro" id="IPR050800">
    <property type="entry name" value="ARTD/PARP"/>
</dbReference>
<evidence type="ECO:0000256" key="2">
    <source>
        <dbReference type="ARBA" id="ARBA00022676"/>
    </source>
</evidence>
<dbReference type="InterPro" id="IPR004102">
    <property type="entry name" value="Poly(ADP-ribose)pol_reg_dom"/>
</dbReference>
<dbReference type="PANTHER" id="PTHR10459:SF112">
    <property type="entry name" value="POLY [ADP-RIBOSE] POLYMERASE 1"/>
    <property type="match status" value="1"/>
</dbReference>
<evidence type="ECO:0000256" key="1">
    <source>
        <dbReference type="ARBA" id="ARBA00012020"/>
    </source>
</evidence>
<dbReference type="Pfam" id="PF02877">
    <property type="entry name" value="PARP_reg"/>
    <property type="match status" value="1"/>
</dbReference>
<evidence type="ECO:0000256" key="5">
    <source>
        <dbReference type="ARBA" id="ARBA00022765"/>
    </source>
</evidence>
<dbReference type="GO" id="GO:0003950">
    <property type="term" value="F:NAD+ poly-ADP-ribosyltransferase activity"/>
    <property type="evidence" value="ECO:0007669"/>
    <property type="project" value="UniProtKB-EC"/>
</dbReference>
<dbReference type="Proteomes" id="UP000281553">
    <property type="component" value="Unassembled WGS sequence"/>
</dbReference>
<dbReference type="PANTHER" id="PTHR10459">
    <property type="entry name" value="DNA LIGASE"/>
    <property type="match status" value="1"/>
</dbReference>
<evidence type="ECO:0000256" key="7">
    <source>
        <dbReference type="ARBA" id="ARBA00023125"/>
    </source>
</evidence>
<dbReference type="Gene3D" id="1.20.142.10">
    <property type="entry name" value="Poly(ADP-ribose) polymerase, regulatory domain"/>
    <property type="match status" value="1"/>
</dbReference>
<dbReference type="GO" id="GO:0070212">
    <property type="term" value="P:protein poly-ADP-ribosylation"/>
    <property type="evidence" value="ECO:0007669"/>
    <property type="project" value="TreeGrafter"/>
</dbReference>
<keyword evidence="4" id="KW-0677">Repeat</keyword>
<dbReference type="EMBL" id="UYRU01098272">
    <property type="protein sequence ID" value="VDN40316.1"/>
    <property type="molecule type" value="Genomic_DNA"/>
</dbReference>
<comment type="catalytic activity">
    <reaction evidence="8">
        <text>NAD(+) + (ADP-D-ribosyl)n-acceptor = nicotinamide + (ADP-D-ribosyl)n+1-acceptor + H(+).</text>
        <dbReference type="EC" id="2.4.2.30"/>
    </reaction>
</comment>
<name>A0A3P7RB40_DIBLA</name>
<protein>
    <recommendedName>
        <fullName evidence="1">NAD(+) ADP-ribosyltransferase</fullName>
        <ecNumber evidence="1">2.4.2.30</ecNumber>
    </recommendedName>
</protein>
<keyword evidence="5" id="KW-0013">ADP-ribosylation</keyword>
<organism evidence="10 11">
    <name type="scientific">Dibothriocephalus latus</name>
    <name type="common">Fish tapeworm</name>
    <name type="synonym">Diphyllobothrium latum</name>
    <dbReference type="NCBI Taxonomy" id="60516"/>
    <lineage>
        <taxon>Eukaryota</taxon>
        <taxon>Metazoa</taxon>
        <taxon>Spiralia</taxon>
        <taxon>Lophotrochozoa</taxon>
        <taxon>Platyhelminthes</taxon>
        <taxon>Cestoda</taxon>
        <taxon>Eucestoda</taxon>
        <taxon>Diphyllobothriidea</taxon>
        <taxon>Diphyllobothriidae</taxon>
        <taxon>Dibothriocephalus</taxon>
    </lineage>
</organism>
<sequence>MPLGKLSKSQIRQAYGVLGELSKLLSTKPSKSEKDVASRHTALLSNSTHFYTLIPHDFGLKAPPLLDSLDVIKTKSRMLEDLLEMEVAYSLMKTDDRDVNPLDDHYAKLHNRIQVC</sequence>
<keyword evidence="11" id="KW-1185">Reference proteome</keyword>
<evidence type="ECO:0000256" key="6">
    <source>
        <dbReference type="ARBA" id="ARBA00023027"/>
    </source>
</evidence>
<evidence type="ECO:0000256" key="8">
    <source>
        <dbReference type="ARBA" id="ARBA00033987"/>
    </source>
</evidence>
<evidence type="ECO:0000313" key="11">
    <source>
        <dbReference type="Proteomes" id="UP000281553"/>
    </source>
</evidence>
<evidence type="ECO:0000313" key="10">
    <source>
        <dbReference type="EMBL" id="VDN40316.1"/>
    </source>
</evidence>
<dbReference type="GO" id="GO:0003677">
    <property type="term" value="F:DNA binding"/>
    <property type="evidence" value="ECO:0007669"/>
    <property type="project" value="UniProtKB-KW"/>
</dbReference>
<dbReference type="EC" id="2.4.2.30" evidence="1"/>
<dbReference type="InterPro" id="IPR036616">
    <property type="entry name" value="Poly(ADP-ribose)pol_reg_dom_sf"/>
</dbReference>
<dbReference type="AlphaFoldDB" id="A0A3P7RB40"/>
<dbReference type="GO" id="GO:0005730">
    <property type="term" value="C:nucleolus"/>
    <property type="evidence" value="ECO:0007669"/>
    <property type="project" value="TreeGrafter"/>
</dbReference>
<gene>
    <name evidence="10" type="ORF">DILT_LOCUS18208</name>
</gene>
<dbReference type="GO" id="GO:0006302">
    <property type="term" value="P:double-strand break repair"/>
    <property type="evidence" value="ECO:0007669"/>
    <property type="project" value="TreeGrafter"/>
</dbReference>
<evidence type="ECO:0000256" key="3">
    <source>
        <dbReference type="ARBA" id="ARBA00022679"/>
    </source>
</evidence>
<feature type="domain" description="PARP alpha-helical" evidence="9">
    <location>
        <begin position="1"/>
        <end position="93"/>
    </location>
</feature>
<dbReference type="GO" id="GO:1990404">
    <property type="term" value="F:NAD+-protein mono-ADP-ribosyltransferase activity"/>
    <property type="evidence" value="ECO:0007669"/>
    <property type="project" value="TreeGrafter"/>
</dbReference>
<evidence type="ECO:0000256" key="4">
    <source>
        <dbReference type="ARBA" id="ARBA00022737"/>
    </source>
</evidence>
<keyword evidence="2" id="KW-0328">Glycosyltransferase</keyword>
<dbReference type="OrthoDB" id="2017365at2759"/>
<keyword evidence="3" id="KW-0808">Transferase</keyword>
<keyword evidence="6" id="KW-0520">NAD</keyword>
<reference evidence="10 11" key="1">
    <citation type="submission" date="2018-11" db="EMBL/GenBank/DDBJ databases">
        <authorList>
            <consortium name="Pathogen Informatics"/>
        </authorList>
    </citation>
    <scope>NUCLEOTIDE SEQUENCE [LARGE SCALE GENOMIC DNA]</scope>
</reference>
<evidence type="ECO:0000259" key="9">
    <source>
        <dbReference type="PROSITE" id="PS51060"/>
    </source>
</evidence>
<keyword evidence="7" id="KW-0238">DNA-binding</keyword>
<accession>A0A3P7RB40</accession>
<dbReference type="PROSITE" id="PS51060">
    <property type="entry name" value="PARP_ALPHA_HD"/>
    <property type="match status" value="1"/>
</dbReference>
<dbReference type="SUPFAM" id="SSF47587">
    <property type="entry name" value="Domain of poly(ADP-ribose) polymerase"/>
    <property type="match status" value="1"/>
</dbReference>